<dbReference type="EMBL" id="CAJVPJ010000393">
    <property type="protein sequence ID" value="CAG8520009.1"/>
    <property type="molecule type" value="Genomic_DNA"/>
</dbReference>
<keyword evidence="3" id="KW-1133">Transmembrane helix</keyword>
<dbReference type="AlphaFoldDB" id="A0A9N9F9G5"/>
<feature type="coiled-coil region" evidence="1">
    <location>
        <begin position="23"/>
        <end position="54"/>
    </location>
</feature>
<accession>A0A9N9F9G5</accession>
<keyword evidence="5" id="KW-1185">Reference proteome</keyword>
<reference evidence="4" key="1">
    <citation type="submission" date="2021-06" db="EMBL/GenBank/DDBJ databases">
        <authorList>
            <person name="Kallberg Y."/>
            <person name="Tangrot J."/>
            <person name="Rosling A."/>
        </authorList>
    </citation>
    <scope>NUCLEOTIDE SEQUENCE</scope>
    <source>
        <strain evidence="4">IA702</strain>
    </source>
</reference>
<sequence>MENVELEKELDLNDLETLTPSQIKESKTKLGEEIKKAKELEKKKTDELTEEESRALSNLPALQEIQALTQDIQKAEDLGKKVYGTWDYVMAGGIGIGVFFVTLLAKPAIAGLLKFVIGAGLTYFAAKPIIERWGSTPANRAEQLGIPRDRLYEDYKKFREDKKKYLQERNEEHNKQLLDELAELKKKLEKLEKQKTQQAKEAAEESDPTEKTKKIAALQDTEKEISQIKREISNKEKQIEKNNKELEKVFDDISKFPNLTEEQLVAKSNAPDLGA</sequence>
<keyword evidence="3" id="KW-0472">Membrane</keyword>
<protein>
    <submittedName>
        <fullName evidence="4">10723_t:CDS:1</fullName>
    </submittedName>
</protein>
<comment type="caution">
    <text evidence="4">The sequence shown here is derived from an EMBL/GenBank/DDBJ whole genome shotgun (WGS) entry which is preliminary data.</text>
</comment>
<name>A0A9N9F9G5_9GLOM</name>
<feature type="region of interest" description="Disordered" evidence="2">
    <location>
        <begin position="195"/>
        <end position="218"/>
    </location>
</feature>
<organism evidence="4 5">
    <name type="scientific">Paraglomus occultum</name>
    <dbReference type="NCBI Taxonomy" id="144539"/>
    <lineage>
        <taxon>Eukaryota</taxon>
        <taxon>Fungi</taxon>
        <taxon>Fungi incertae sedis</taxon>
        <taxon>Mucoromycota</taxon>
        <taxon>Glomeromycotina</taxon>
        <taxon>Glomeromycetes</taxon>
        <taxon>Paraglomerales</taxon>
        <taxon>Paraglomeraceae</taxon>
        <taxon>Paraglomus</taxon>
    </lineage>
</organism>
<evidence type="ECO:0000256" key="1">
    <source>
        <dbReference type="SAM" id="Coils"/>
    </source>
</evidence>
<evidence type="ECO:0000256" key="2">
    <source>
        <dbReference type="SAM" id="MobiDB-lite"/>
    </source>
</evidence>
<feature type="transmembrane region" description="Helical" evidence="3">
    <location>
        <begin position="88"/>
        <end position="105"/>
    </location>
</feature>
<evidence type="ECO:0000313" key="5">
    <source>
        <dbReference type="Proteomes" id="UP000789572"/>
    </source>
</evidence>
<keyword evidence="3" id="KW-0812">Transmembrane</keyword>
<gene>
    <name evidence="4" type="ORF">POCULU_LOCUS3521</name>
</gene>
<evidence type="ECO:0000313" key="4">
    <source>
        <dbReference type="EMBL" id="CAG8520009.1"/>
    </source>
</evidence>
<evidence type="ECO:0000256" key="3">
    <source>
        <dbReference type="SAM" id="Phobius"/>
    </source>
</evidence>
<proteinExistence type="predicted"/>
<dbReference type="OrthoDB" id="10472362at2759"/>
<feature type="transmembrane region" description="Helical" evidence="3">
    <location>
        <begin position="111"/>
        <end position="130"/>
    </location>
</feature>
<keyword evidence="1" id="KW-0175">Coiled coil</keyword>
<dbReference type="Proteomes" id="UP000789572">
    <property type="component" value="Unassembled WGS sequence"/>
</dbReference>